<dbReference type="SUPFAM" id="SSF109604">
    <property type="entry name" value="HD-domain/PDEase-like"/>
    <property type="match status" value="1"/>
</dbReference>
<dbReference type="InterPro" id="IPR052340">
    <property type="entry name" value="RNase_Y/CdgJ"/>
</dbReference>
<dbReference type="InterPro" id="IPR035919">
    <property type="entry name" value="EAL_sf"/>
</dbReference>
<keyword evidence="4" id="KW-1185">Reference proteome</keyword>
<name>A0ABQ6H1L3_9GAMM</name>
<feature type="domain" description="EAL" evidence="1">
    <location>
        <begin position="1"/>
        <end position="204"/>
    </location>
</feature>
<accession>A0ABQ6H1L3</accession>
<organism evidence="3 4">
    <name type="scientific">Thalassotalea eurytherma</name>
    <dbReference type="NCBI Taxonomy" id="1144278"/>
    <lineage>
        <taxon>Bacteria</taxon>
        <taxon>Pseudomonadati</taxon>
        <taxon>Pseudomonadota</taxon>
        <taxon>Gammaproteobacteria</taxon>
        <taxon>Alteromonadales</taxon>
        <taxon>Colwelliaceae</taxon>
        <taxon>Thalassotalea</taxon>
    </lineage>
</organism>
<dbReference type="PANTHER" id="PTHR33525:SF4">
    <property type="entry name" value="CYCLIC DI-GMP PHOSPHODIESTERASE CDGJ"/>
    <property type="match status" value="1"/>
</dbReference>
<evidence type="ECO:0000259" key="2">
    <source>
        <dbReference type="PROSITE" id="PS51833"/>
    </source>
</evidence>
<proteinExistence type="predicted"/>
<dbReference type="InterPro" id="IPR013976">
    <property type="entry name" value="HDOD"/>
</dbReference>
<dbReference type="PIRSF" id="PIRSF003180">
    <property type="entry name" value="DiGMPpdiest_YuxH"/>
    <property type="match status" value="1"/>
</dbReference>
<sequence length="408" mass="46448">MYSYVARQPILDINQELVAYELLFRDGESNHFPNICPDQATSNILTNNHLSMGVEKVTGDLPAFINFHADTLIRNFPSFLDPNKVVIEILEDVPISDELLAACRELKNKGYKFALDDHDFDPKWDVFFPLVDIIKVDILSTNMLTISRYIRRLEAFNLTLLAEKVETAEQFAQLKLLGFTQFQGYFFARPEMIKQKKVTTSKQSILSLIEQANQAGLDFDKISDIFSSDPGLTYKLLRFINSPTYGRSQEITSLKHALIYIGEVELKKFIALLALSDLSDSQPSEIMRVSLVRAKFCEQISNFKKDEENPPKAFLTGMLSMIDGILNYELNSVLDILPIHPEIKAALLGEKNTLTGYLMLARKSEQGLWQEAEKIVQALNVSLEQYYQAHAKAIEWADDMMLTQQTVQ</sequence>
<dbReference type="Pfam" id="PF00563">
    <property type="entry name" value="EAL"/>
    <property type="match status" value="1"/>
</dbReference>
<dbReference type="InterPro" id="IPR001633">
    <property type="entry name" value="EAL_dom"/>
</dbReference>
<dbReference type="PROSITE" id="PS51833">
    <property type="entry name" value="HDOD"/>
    <property type="match status" value="1"/>
</dbReference>
<feature type="domain" description="HDOD" evidence="2">
    <location>
        <begin position="198"/>
        <end position="385"/>
    </location>
</feature>
<evidence type="ECO:0000313" key="4">
    <source>
        <dbReference type="Proteomes" id="UP001157133"/>
    </source>
</evidence>
<evidence type="ECO:0000259" key="1">
    <source>
        <dbReference type="PROSITE" id="PS50883"/>
    </source>
</evidence>
<evidence type="ECO:0000313" key="3">
    <source>
        <dbReference type="EMBL" id="GLX80650.1"/>
    </source>
</evidence>
<dbReference type="Gene3D" id="1.10.3210.10">
    <property type="entry name" value="Hypothetical protein af1432"/>
    <property type="match status" value="1"/>
</dbReference>
<dbReference type="RefSeq" id="WP_284205966.1">
    <property type="nucleotide sequence ID" value="NZ_BSSU01000001.1"/>
</dbReference>
<dbReference type="Pfam" id="PF08668">
    <property type="entry name" value="HDOD"/>
    <property type="match status" value="1"/>
</dbReference>
<dbReference type="SUPFAM" id="SSF141868">
    <property type="entry name" value="EAL domain-like"/>
    <property type="match status" value="1"/>
</dbReference>
<dbReference type="InterPro" id="IPR014408">
    <property type="entry name" value="dGMP_Pdiesterase_EAL/HD-GYP"/>
</dbReference>
<dbReference type="PROSITE" id="PS50883">
    <property type="entry name" value="EAL"/>
    <property type="match status" value="1"/>
</dbReference>
<dbReference type="Gene3D" id="3.20.20.450">
    <property type="entry name" value="EAL domain"/>
    <property type="match status" value="1"/>
</dbReference>
<dbReference type="SMART" id="SM00052">
    <property type="entry name" value="EAL"/>
    <property type="match status" value="1"/>
</dbReference>
<reference evidence="3 4" key="1">
    <citation type="submission" date="2023-03" db="EMBL/GenBank/DDBJ databases">
        <title>Draft genome sequence of Thalassotalea eurytherma JCM 18482T.</title>
        <authorList>
            <person name="Sawabe T."/>
        </authorList>
    </citation>
    <scope>NUCLEOTIDE SEQUENCE [LARGE SCALE GENOMIC DNA]</scope>
    <source>
        <strain evidence="3 4">JCM 18482</strain>
    </source>
</reference>
<dbReference type="EMBL" id="BSSU01000001">
    <property type="protein sequence ID" value="GLX80650.1"/>
    <property type="molecule type" value="Genomic_DNA"/>
</dbReference>
<dbReference type="PANTHER" id="PTHR33525">
    <property type="match status" value="1"/>
</dbReference>
<gene>
    <name evidence="3" type="ORF">theurythT_01020</name>
</gene>
<protein>
    <submittedName>
        <fullName evidence="3">Diguanylate cyclase</fullName>
    </submittedName>
</protein>
<comment type="caution">
    <text evidence="3">The sequence shown here is derived from an EMBL/GenBank/DDBJ whole genome shotgun (WGS) entry which is preliminary data.</text>
</comment>
<dbReference type="Proteomes" id="UP001157133">
    <property type="component" value="Unassembled WGS sequence"/>
</dbReference>